<dbReference type="SUPFAM" id="SSF53448">
    <property type="entry name" value="Nucleotide-diphospho-sugar transferases"/>
    <property type="match status" value="1"/>
</dbReference>
<evidence type="ECO:0000256" key="1">
    <source>
        <dbReference type="ARBA" id="ARBA00004776"/>
    </source>
</evidence>
<dbReference type="GO" id="GO:0016757">
    <property type="term" value="F:glycosyltransferase activity"/>
    <property type="evidence" value="ECO:0007669"/>
    <property type="project" value="UniProtKB-KW"/>
</dbReference>
<sequence length="680" mass="75533">MTTAPTDKRGSDMGTERDTVPPPSGDVTTGATLLQRVILPRPADPYAVRALYLDERSGTTLAPVEPMPGEQERPLSLTVSSTSGRRTRVQDRTSATVPPGTEVSFGAYFNAFAAGYWRAWSTLTAIELRLELEGSGRVDVYRTKADGSQIFVGGEVVQGRRRVEMALDLRPFEDGGWYWFDLSADDAAEEGLQLHGGGWHAPHDAPGRAAVVVGMPTFNRPADCVATLTALGSDPQVLETITAIVLPDQGTKKVRDEAGYEQAAAALGDRLRIVDQPNLGGSGGYARIMYEVLHGTGPHQGGIDCEQILYMDDDILLEPDSVLRAVAFSRFAREPVLVGGQMLSLQARSQLSTMGEVVDRNQFLWRPAPRTEAHHDLAERTLRQTPWLHRRVDVDYNAWWMCLIPRQVAEELGLPLPLFIKWDDAEYGLRARAAGYRTATVPGIAIWHMSFIEKDDSSDWQAYFHYRNRLVAAALHGPDDPKPMLRETFKRTLRHLMLMEYSAVALQLKAFTDFLAGPEALFPKLPVVLDEIRELRAQYDDGRPLDSATQVPPSELDALGAQLFPEPPVGKAKVALGLARGVLRNLRTPAPELRERPQRNVPWSNAQWFVLAGLDSATVSTPDGRGVTFRRRDPRMFTQMIRESLRLHRAVGADWETLRGRYRAATPTLTGKDGWKQIFE</sequence>
<evidence type="ECO:0000313" key="9">
    <source>
        <dbReference type="Proteomes" id="UP000199614"/>
    </source>
</evidence>
<keyword evidence="9" id="KW-1185">Reference proteome</keyword>
<dbReference type="PANTHER" id="PTHR43179">
    <property type="entry name" value="RHAMNOSYLTRANSFERASE WBBL"/>
    <property type="match status" value="1"/>
</dbReference>
<comment type="pathway">
    <text evidence="1">Cell wall biogenesis; cell wall polysaccharide biosynthesis.</text>
</comment>
<gene>
    <name evidence="8" type="ORF">SAMN05216207_100945</name>
</gene>
<dbReference type="RefSeq" id="WP_093341073.1">
    <property type="nucleotide sequence ID" value="NZ_FOUY01000009.1"/>
</dbReference>
<proteinExistence type="inferred from homology"/>
<evidence type="ECO:0000259" key="6">
    <source>
        <dbReference type="Pfam" id="PF17994"/>
    </source>
</evidence>
<feature type="region of interest" description="Disordered" evidence="5">
    <location>
        <begin position="61"/>
        <end position="97"/>
    </location>
</feature>
<feature type="domain" description="Galactofuranosyltransferase-2 C-terminal" evidence="7">
    <location>
        <begin position="484"/>
        <end position="680"/>
    </location>
</feature>
<dbReference type="EMBL" id="FOUY01000009">
    <property type="protein sequence ID" value="SFN16106.1"/>
    <property type="molecule type" value="Genomic_DNA"/>
</dbReference>
<dbReference type="InterPro" id="IPR045699">
    <property type="entry name" value="GlfT2_C"/>
</dbReference>
<dbReference type="Pfam" id="PF19320">
    <property type="entry name" value="GlfT2_domain3"/>
    <property type="match status" value="1"/>
</dbReference>
<dbReference type="InterPro" id="IPR029044">
    <property type="entry name" value="Nucleotide-diphossugar_trans"/>
</dbReference>
<dbReference type="Pfam" id="PF13641">
    <property type="entry name" value="Glyco_tranf_2_3"/>
    <property type="match status" value="1"/>
</dbReference>
<protein>
    <submittedName>
        <fullName evidence="8">Galactofuranosylgalactofuranosylrhamnosyl-N-acetylglucosaminyl-diphospho-decaprenol beta-1,5/1,6-galactofuranosyltransferase</fullName>
    </submittedName>
</protein>
<evidence type="ECO:0000256" key="4">
    <source>
        <dbReference type="ARBA" id="ARBA00022679"/>
    </source>
</evidence>
<evidence type="ECO:0000259" key="7">
    <source>
        <dbReference type="Pfam" id="PF19320"/>
    </source>
</evidence>
<feature type="domain" description="Galactofuranosyltransferase GlfT2 N-terminal" evidence="6">
    <location>
        <begin position="72"/>
        <end position="202"/>
    </location>
</feature>
<accession>A0A1I4WSI5</accession>
<organism evidence="8 9">
    <name type="scientific">Pseudonocardia ammonioxydans</name>
    <dbReference type="NCBI Taxonomy" id="260086"/>
    <lineage>
        <taxon>Bacteria</taxon>
        <taxon>Bacillati</taxon>
        <taxon>Actinomycetota</taxon>
        <taxon>Actinomycetes</taxon>
        <taxon>Pseudonocardiales</taxon>
        <taxon>Pseudonocardiaceae</taxon>
        <taxon>Pseudonocardia</taxon>
    </lineage>
</organism>
<feature type="compositionally biased region" description="Basic and acidic residues" evidence="5">
    <location>
        <begin position="1"/>
        <end position="19"/>
    </location>
</feature>
<dbReference type="PANTHER" id="PTHR43179:SF12">
    <property type="entry name" value="GALACTOFURANOSYLTRANSFERASE GLFT2"/>
    <property type="match status" value="1"/>
</dbReference>
<evidence type="ECO:0000256" key="2">
    <source>
        <dbReference type="ARBA" id="ARBA00006739"/>
    </source>
</evidence>
<dbReference type="Proteomes" id="UP000199614">
    <property type="component" value="Unassembled WGS sequence"/>
</dbReference>
<feature type="region of interest" description="Disordered" evidence="5">
    <location>
        <begin position="1"/>
        <end position="29"/>
    </location>
</feature>
<evidence type="ECO:0000256" key="5">
    <source>
        <dbReference type="SAM" id="MobiDB-lite"/>
    </source>
</evidence>
<reference evidence="8 9" key="1">
    <citation type="submission" date="2016-10" db="EMBL/GenBank/DDBJ databases">
        <authorList>
            <person name="de Groot N.N."/>
        </authorList>
    </citation>
    <scope>NUCLEOTIDE SEQUENCE [LARGE SCALE GENOMIC DNA]</scope>
    <source>
        <strain evidence="8 9">CGMCC 4.1877</strain>
    </source>
</reference>
<dbReference type="InterPro" id="IPR040492">
    <property type="entry name" value="GlfT2_N"/>
</dbReference>
<keyword evidence="4 8" id="KW-0808">Transferase</keyword>
<dbReference type="AlphaFoldDB" id="A0A1I4WSI5"/>
<dbReference type="OrthoDB" id="3225550at2"/>
<evidence type="ECO:0000256" key="3">
    <source>
        <dbReference type="ARBA" id="ARBA00022676"/>
    </source>
</evidence>
<dbReference type="STRING" id="260086.SAMN05216207_100945"/>
<keyword evidence="3" id="KW-0328">Glycosyltransferase</keyword>
<evidence type="ECO:0000313" key="8">
    <source>
        <dbReference type="EMBL" id="SFN16106.1"/>
    </source>
</evidence>
<dbReference type="Pfam" id="PF17994">
    <property type="entry name" value="Glft2_N"/>
    <property type="match status" value="1"/>
</dbReference>
<dbReference type="Gene3D" id="3.90.550.60">
    <property type="match status" value="1"/>
</dbReference>
<name>A0A1I4WSI5_PSUAM</name>
<comment type="similarity">
    <text evidence="2">Belongs to the glycosyltransferase 2 family.</text>
</comment>